<proteinExistence type="predicted"/>
<keyword evidence="2" id="KW-1185">Reference proteome</keyword>
<dbReference type="STRING" id="555088.DealDRAFT_2860"/>
<dbReference type="AlphaFoldDB" id="C0GK51"/>
<dbReference type="Pfam" id="PF02593">
    <property type="entry name" value="DUF166"/>
    <property type="match status" value="1"/>
</dbReference>
<dbReference type="RefSeq" id="WP_008518663.1">
    <property type="nucleotide sequence ID" value="NZ_ACJM01000020.1"/>
</dbReference>
<organism evidence="1 2">
    <name type="scientific">Dethiobacter alkaliphilus AHT 1</name>
    <dbReference type="NCBI Taxonomy" id="555088"/>
    <lineage>
        <taxon>Bacteria</taxon>
        <taxon>Bacillati</taxon>
        <taxon>Bacillota</taxon>
        <taxon>Dethiobacteria</taxon>
        <taxon>Dethiobacterales</taxon>
        <taxon>Dethiobacteraceae</taxon>
        <taxon>Dethiobacter</taxon>
    </lineage>
</organism>
<name>C0GK51_DETAL</name>
<protein>
    <recommendedName>
        <fullName evidence="3">Thymidylate synthase</fullName>
    </recommendedName>
</protein>
<dbReference type="EMBL" id="ACJM01000020">
    <property type="protein sequence ID" value="EEG76321.1"/>
    <property type="molecule type" value="Genomic_DNA"/>
</dbReference>
<dbReference type="InterPro" id="IPR003745">
    <property type="entry name" value="DUF166"/>
</dbReference>
<dbReference type="Proteomes" id="UP000006443">
    <property type="component" value="Unassembled WGS sequence"/>
</dbReference>
<evidence type="ECO:0000313" key="1">
    <source>
        <dbReference type="EMBL" id="EEG76321.1"/>
    </source>
</evidence>
<accession>C0GK51</accession>
<sequence>MKILILQQGIYGERITENIKNKAPEGWSISTFNVPAIQEPIVDEPEEYLPKNLPSADLILHLAESAQAAQLLPAVAKATGADAVIASIDTTAWVPMGLRNQLHRELAKMDVTIVFPEPLCSIDEETVGFNESLQPYTSETIREFSRYFGKPILEVKVDSEGKISEIEVLRGSPCGSTEYTIKRVKGMPAEKAVPTSGLMCLHYPCLASMTFEQKANGVDTIMHNSGRIFNEGMENALKKASE</sequence>
<comment type="caution">
    <text evidence="1">The sequence shown here is derived from an EMBL/GenBank/DDBJ whole genome shotgun (WGS) entry which is preliminary data.</text>
</comment>
<evidence type="ECO:0008006" key="3">
    <source>
        <dbReference type="Google" id="ProtNLM"/>
    </source>
</evidence>
<reference evidence="1 2" key="1">
    <citation type="submission" date="2009-02" db="EMBL/GenBank/DDBJ databases">
        <title>Sequencing of the draft genome and assembly of Dethiobacter alkaliphilus AHT 1.</title>
        <authorList>
            <consortium name="US DOE Joint Genome Institute (JGI-PGF)"/>
            <person name="Lucas S."/>
            <person name="Copeland A."/>
            <person name="Lapidus A."/>
            <person name="Glavina del Rio T."/>
            <person name="Dalin E."/>
            <person name="Tice H."/>
            <person name="Bruce D."/>
            <person name="Goodwin L."/>
            <person name="Pitluck S."/>
            <person name="Larimer F."/>
            <person name="Land M.L."/>
            <person name="Hauser L."/>
            <person name="Muyzer G."/>
        </authorList>
    </citation>
    <scope>NUCLEOTIDE SEQUENCE [LARGE SCALE GENOMIC DNA]</scope>
    <source>
        <strain evidence="1 2">AHT 1</strain>
    </source>
</reference>
<gene>
    <name evidence="1" type="ORF">DealDRAFT_2860</name>
</gene>
<evidence type="ECO:0000313" key="2">
    <source>
        <dbReference type="Proteomes" id="UP000006443"/>
    </source>
</evidence>
<dbReference type="eggNOG" id="COG1810">
    <property type="taxonomic scope" value="Bacteria"/>
</dbReference>